<protein>
    <submittedName>
        <fullName evidence="1">Uncharacterized protein</fullName>
    </submittedName>
</protein>
<gene>
    <name evidence="1" type="ORF">BU23DRAFT_562119</name>
</gene>
<sequence>MEPDPDCVPLHDQLFSFPNTPLGFTIYRLIYKDGDSWARFMSYFQHLVHQKLEKRGEEALIPHLAWDVHSDPALEDASSAEVRSHFLTHLRNTKIVIPPTRPCGGFL</sequence>
<accession>A0A6A5UHT3</accession>
<evidence type="ECO:0000313" key="1">
    <source>
        <dbReference type="EMBL" id="KAF1964204.1"/>
    </source>
</evidence>
<evidence type="ECO:0000313" key="2">
    <source>
        <dbReference type="Proteomes" id="UP000800036"/>
    </source>
</evidence>
<dbReference type="Proteomes" id="UP000800036">
    <property type="component" value="Unassembled WGS sequence"/>
</dbReference>
<dbReference type="AlphaFoldDB" id="A0A6A5UHT3"/>
<proteinExistence type="predicted"/>
<name>A0A6A5UHT3_9PLEO</name>
<dbReference type="EMBL" id="ML976800">
    <property type="protein sequence ID" value="KAF1964204.1"/>
    <property type="molecule type" value="Genomic_DNA"/>
</dbReference>
<reference evidence="1" key="1">
    <citation type="journal article" date="2020" name="Stud. Mycol.">
        <title>101 Dothideomycetes genomes: a test case for predicting lifestyles and emergence of pathogens.</title>
        <authorList>
            <person name="Haridas S."/>
            <person name="Albert R."/>
            <person name="Binder M."/>
            <person name="Bloem J."/>
            <person name="Labutti K."/>
            <person name="Salamov A."/>
            <person name="Andreopoulos B."/>
            <person name="Baker S."/>
            <person name="Barry K."/>
            <person name="Bills G."/>
            <person name="Bluhm B."/>
            <person name="Cannon C."/>
            <person name="Castanera R."/>
            <person name="Culley D."/>
            <person name="Daum C."/>
            <person name="Ezra D."/>
            <person name="Gonzalez J."/>
            <person name="Henrissat B."/>
            <person name="Kuo A."/>
            <person name="Liang C."/>
            <person name="Lipzen A."/>
            <person name="Lutzoni F."/>
            <person name="Magnuson J."/>
            <person name="Mondo S."/>
            <person name="Nolan M."/>
            <person name="Ohm R."/>
            <person name="Pangilinan J."/>
            <person name="Park H.-J."/>
            <person name="Ramirez L."/>
            <person name="Alfaro M."/>
            <person name="Sun H."/>
            <person name="Tritt A."/>
            <person name="Yoshinaga Y."/>
            <person name="Zwiers L.-H."/>
            <person name="Turgeon B."/>
            <person name="Goodwin S."/>
            <person name="Spatafora J."/>
            <person name="Crous P."/>
            <person name="Grigoriev I."/>
        </authorList>
    </citation>
    <scope>NUCLEOTIDE SEQUENCE</scope>
    <source>
        <strain evidence="1">CBS 107.79</strain>
    </source>
</reference>
<keyword evidence="2" id="KW-1185">Reference proteome</keyword>
<organism evidence="1 2">
    <name type="scientific">Bimuria novae-zelandiae CBS 107.79</name>
    <dbReference type="NCBI Taxonomy" id="1447943"/>
    <lineage>
        <taxon>Eukaryota</taxon>
        <taxon>Fungi</taxon>
        <taxon>Dikarya</taxon>
        <taxon>Ascomycota</taxon>
        <taxon>Pezizomycotina</taxon>
        <taxon>Dothideomycetes</taxon>
        <taxon>Pleosporomycetidae</taxon>
        <taxon>Pleosporales</taxon>
        <taxon>Massarineae</taxon>
        <taxon>Didymosphaeriaceae</taxon>
        <taxon>Bimuria</taxon>
    </lineage>
</organism>
<dbReference type="OrthoDB" id="4424523at2759"/>